<dbReference type="GO" id="GO:0000981">
    <property type="term" value="F:DNA-binding transcription factor activity, RNA polymerase II-specific"/>
    <property type="evidence" value="ECO:0007669"/>
    <property type="project" value="InterPro"/>
</dbReference>
<dbReference type="EMBL" id="JAGPYM010000066">
    <property type="protein sequence ID" value="KAH6869766.1"/>
    <property type="molecule type" value="Genomic_DNA"/>
</dbReference>
<evidence type="ECO:0000256" key="5">
    <source>
        <dbReference type="SAM" id="MobiDB-lite"/>
    </source>
</evidence>
<dbReference type="InterPro" id="IPR007219">
    <property type="entry name" value="XnlR_reg_dom"/>
</dbReference>
<dbReference type="AlphaFoldDB" id="A0A9P8VQN5"/>
<dbReference type="Pfam" id="PF04082">
    <property type="entry name" value="Fungal_trans"/>
    <property type="match status" value="1"/>
</dbReference>
<evidence type="ECO:0000256" key="1">
    <source>
        <dbReference type="ARBA" id="ARBA00022723"/>
    </source>
</evidence>
<dbReference type="PANTHER" id="PTHR47840:SF1">
    <property type="entry name" value="ZN(II)2CYS6 TRANSCRIPTION FACTOR (EUROFUNG)"/>
    <property type="match status" value="1"/>
</dbReference>
<evidence type="ECO:0000313" key="7">
    <source>
        <dbReference type="EMBL" id="KAH6869766.1"/>
    </source>
</evidence>
<feature type="compositionally biased region" description="Basic and acidic residues" evidence="5">
    <location>
        <begin position="96"/>
        <end position="119"/>
    </location>
</feature>
<dbReference type="InterPro" id="IPR036864">
    <property type="entry name" value="Zn2-C6_fun-type_DNA-bd_sf"/>
</dbReference>
<dbReference type="PANTHER" id="PTHR47840">
    <property type="entry name" value="ZN(II)2CYS6 TRANSCRIPTION FACTOR (EUROFUNG)-RELATED"/>
    <property type="match status" value="1"/>
</dbReference>
<evidence type="ECO:0000256" key="4">
    <source>
        <dbReference type="ARBA" id="ARBA00023242"/>
    </source>
</evidence>
<feature type="region of interest" description="Disordered" evidence="5">
    <location>
        <begin position="93"/>
        <end position="186"/>
    </location>
</feature>
<dbReference type="GO" id="GO:0008270">
    <property type="term" value="F:zinc ion binding"/>
    <property type="evidence" value="ECO:0007669"/>
    <property type="project" value="InterPro"/>
</dbReference>
<reference evidence="7 8" key="1">
    <citation type="journal article" date="2021" name="Nat. Commun.">
        <title>Genetic determinants of endophytism in the Arabidopsis root mycobiome.</title>
        <authorList>
            <person name="Mesny F."/>
            <person name="Miyauchi S."/>
            <person name="Thiergart T."/>
            <person name="Pickel B."/>
            <person name="Atanasova L."/>
            <person name="Karlsson M."/>
            <person name="Huettel B."/>
            <person name="Barry K.W."/>
            <person name="Haridas S."/>
            <person name="Chen C."/>
            <person name="Bauer D."/>
            <person name="Andreopoulos W."/>
            <person name="Pangilinan J."/>
            <person name="LaButti K."/>
            <person name="Riley R."/>
            <person name="Lipzen A."/>
            <person name="Clum A."/>
            <person name="Drula E."/>
            <person name="Henrissat B."/>
            <person name="Kohler A."/>
            <person name="Grigoriev I.V."/>
            <person name="Martin F.M."/>
            <person name="Hacquard S."/>
        </authorList>
    </citation>
    <scope>NUCLEOTIDE SEQUENCE [LARGE SCALE GENOMIC DNA]</scope>
    <source>
        <strain evidence="7 8">MPI-CAGE-CH-0241</strain>
    </source>
</reference>
<dbReference type="Proteomes" id="UP000777438">
    <property type="component" value="Unassembled WGS sequence"/>
</dbReference>
<feature type="domain" description="Zn(2)-C6 fungal-type" evidence="6">
    <location>
        <begin position="28"/>
        <end position="61"/>
    </location>
</feature>
<dbReference type="CDD" id="cd12148">
    <property type="entry name" value="fungal_TF_MHR"/>
    <property type="match status" value="1"/>
</dbReference>
<keyword evidence="3" id="KW-0804">Transcription</keyword>
<comment type="caution">
    <text evidence="7">The sequence shown here is derived from an EMBL/GenBank/DDBJ whole genome shotgun (WGS) entry which is preliminary data.</text>
</comment>
<protein>
    <recommendedName>
        <fullName evidence="6">Zn(2)-C6 fungal-type domain-containing protein</fullName>
    </recommendedName>
</protein>
<feature type="compositionally biased region" description="Polar residues" evidence="5">
    <location>
        <begin position="152"/>
        <end position="178"/>
    </location>
</feature>
<dbReference type="SMART" id="SM00906">
    <property type="entry name" value="Fungal_trans"/>
    <property type="match status" value="1"/>
</dbReference>
<dbReference type="CDD" id="cd00067">
    <property type="entry name" value="GAL4"/>
    <property type="match status" value="1"/>
</dbReference>
<accession>A0A9P8VQN5</accession>
<feature type="compositionally biased region" description="Polar residues" evidence="5">
    <location>
        <begin position="698"/>
        <end position="728"/>
    </location>
</feature>
<keyword evidence="4" id="KW-0539">Nucleus</keyword>
<dbReference type="Gene3D" id="4.10.240.10">
    <property type="entry name" value="Zn(2)-C6 fungal-type DNA-binding domain"/>
    <property type="match status" value="1"/>
</dbReference>
<keyword evidence="2" id="KW-0805">Transcription regulation</keyword>
<evidence type="ECO:0000259" key="6">
    <source>
        <dbReference type="PROSITE" id="PS50048"/>
    </source>
</evidence>
<dbReference type="GO" id="GO:0003677">
    <property type="term" value="F:DNA binding"/>
    <property type="evidence" value="ECO:0007669"/>
    <property type="project" value="InterPro"/>
</dbReference>
<feature type="region of interest" description="Disordered" evidence="5">
    <location>
        <begin position="664"/>
        <end position="741"/>
    </location>
</feature>
<feature type="compositionally biased region" description="Polar residues" evidence="5">
    <location>
        <begin position="668"/>
        <end position="679"/>
    </location>
</feature>
<evidence type="ECO:0000256" key="3">
    <source>
        <dbReference type="ARBA" id="ARBA00023163"/>
    </source>
</evidence>
<keyword evidence="1" id="KW-0479">Metal-binding</keyword>
<sequence length="771" mass="85629">METAGSLDRTHSLAPAPKRRKLRNGTTSCWECKRRKARCSLARTDDSVCDGCKRRGTPCISQDLPDQPARDGSNRQLIDRLGQVEAVVDRLLQAAHDNRLPSDSERPPSTSHDRGDATLRLESPVARPLRTATAPAAPDVHQFPRPSRSDDASSNTVEEQRQAHTSTHRATINPSSAPALTEKDTHSSGLYDCVRRELLVAWPTQRDLDIILSVPVEICSVIRGLTYTLPDSSTDLVPSSPQNVLQLPPPGSHPVLIAQKLLVLGAYLQGLPSSSLGYLKHLSISRQDIMSRIVERVHNLVTCNDELVASLEGIECIMLEALYESYAGNLRRSWLASRRAVTMAQMLGLHRGVKPTSLLGATLNPDNVWFRLIQLDRYLSMMLGLPQTSLDESFARLEVLEPCVAMERMQRLNCVAAGRLLQRAPGDFYDSAMTKEIDKLLADASESLPAQWWVPPALSSCNGRLDMIHEKARFNGHFMHYHLLVHLHLPYLLSQESGRECEYNRMTAIAASREILTRHLSYRAFHYTGCYCRGVDLLAFIASTALGIAHICDRRRHGKDDSSFHFLAHQRLSDRGLLEHTLQSMREIAQPSGDTIATTVATLLEHLLLIEKDVAAGGYYKVTSFPEPRNEDEPGYSVKLSDDGAVLHIYLPHIRVIKIERAHPPSESLPTGANRSTIISPKHCLSPLQPGREHERAPTSTGEGEVNNMSTSPMWQNQSSAQLITPTQDDSHNHPQGSDGELSQFLMSDQLFNAIEGSFQDVDVAFFDSLI</sequence>
<dbReference type="GO" id="GO:0006351">
    <property type="term" value="P:DNA-templated transcription"/>
    <property type="evidence" value="ECO:0007669"/>
    <property type="project" value="InterPro"/>
</dbReference>
<gene>
    <name evidence="7" type="ORF">B0T10DRAFT_553603</name>
</gene>
<keyword evidence="8" id="KW-1185">Reference proteome</keyword>
<dbReference type="SUPFAM" id="SSF57701">
    <property type="entry name" value="Zn2/Cys6 DNA-binding domain"/>
    <property type="match status" value="1"/>
</dbReference>
<dbReference type="OrthoDB" id="5392779at2759"/>
<dbReference type="InterPro" id="IPR001138">
    <property type="entry name" value="Zn2Cys6_DnaBD"/>
</dbReference>
<evidence type="ECO:0000256" key="2">
    <source>
        <dbReference type="ARBA" id="ARBA00023015"/>
    </source>
</evidence>
<organism evidence="7 8">
    <name type="scientific">Thelonectria olida</name>
    <dbReference type="NCBI Taxonomy" id="1576542"/>
    <lineage>
        <taxon>Eukaryota</taxon>
        <taxon>Fungi</taxon>
        <taxon>Dikarya</taxon>
        <taxon>Ascomycota</taxon>
        <taxon>Pezizomycotina</taxon>
        <taxon>Sordariomycetes</taxon>
        <taxon>Hypocreomycetidae</taxon>
        <taxon>Hypocreales</taxon>
        <taxon>Nectriaceae</taxon>
        <taxon>Thelonectria</taxon>
    </lineage>
</organism>
<name>A0A9P8VQN5_9HYPO</name>
<proteinExistence type="predicted"/>
<feature type="compositionally biased region" description="Low complexity" evidence="5">
    <location>
        <begin position="124"/>
        <end position="138"/>
    </location>
</feature>
<dbReference type="SMART" id="SM00066">
    <property type="entry name" value="GAL4"/>
    <property type="match status" value="1"/>
</dbReference>
<dbReference type="PROSITE" id="PS00463">
    <property type="entry name" value="ZN2_CY6_FUNGAL_1"/>
    <property type="match status" value="1"/>
</dbReference>
<dbReference type="PROSITE" id="PS50048">
    <property type="entry name" value="ZN2_CY6_FUNGAL_2"/>
    <property type="match status" value="1"/>
</dbReference>
<evidence type="ECO:0000313" key="8">
    <source>
        <dbReference type="Proteomes" id="UP000777438"/>
    </source>
</evidence>